<evidence type="ECO:0000313" key="1">
    <source>
        <dbReference type="EMBL" id="RZC80176.1"/>
    </source>
</evidence>
<protein>
    <submittedName>
        <fullName evidence="1">Uncharacterized protein</fullName>
    </submittedName>
</protein>
<proteinExistence type="predicted"/>
<sequence length="192" mass="21941">MSYQRPRTVLSRIPPLPTVGEMRNVGPLTDVEHHISSKIRDDPDCHWVYFCASNTGVAEWWTILRRCRGVREIVKGTGWFDFIDALKPFHDRENVAGYCGRTMVERYQLLSSSTLRAYHHSFGFLYDYRTKRGNRSPSALGTRDDRGEDTIDVRAVVRDLCDGTPLQLSFSSNSVPNKNFMRVLACPADLVL</sequence>
<organism evidence="1 2">
    <name type="scientific">Papaver somniferum</name>
    <name type="common">Opium poppy</name>
    <dbReference type="NCBI Taxonomy" id="3469"/>
    <lineage>
        <taxon>Eukaryota</taxon>
        <taxon>Viridiplantae</taxon>
        <taxon>Streptophyta</taxon>
        <taxon>Embryophyta</taxon>
        <taxon>Tracheophyta</taxon>
        <taxon>Spermatophyta</taxon>
        <taxon>Magnoliopsida</taxon>
        <taxon>Ranunculales</taxon>
        <taxon>Papaveraceae</taxon>
        <taxon>Papaveroideae</taxon>
        <taxon>Papaver</taxon>
    </lineage>
</organism>
<accession>A0A4Y7L4R4</accession>
<dbReference type="EMBL" id="CM010724">
    <property type="protein sequence ID" value="RZC80176.1"/>
    <property type="molecule type" value="Genomic_DNA"/>
</dbReference>
<dbReference type="Gramene" id="RZC80176">
    <property type="protein sequence ID" value="RZC80176"/>
    <property type="gene ID" value="C5167_042753"/>
</dbReference>
<name>A0A4Y7L4R4_PAPSO</name>
<keyword evidence="2" id="KW-1185">Reference proteome</keyword>
<dbReference type="Proteomes" id="UP000316621">
    <property type="component" value="Chromosome 10"/>
</dbReference>
<gene>
    <name evidence="1" type="ORF">C5167_042753</name>
</gene>
<reference evidence="1 2" key="1">
    <citation type="journal article" date="2018" name="Science">
        <title>The opium poppy genome and morphinan production.</title>
        <authorList>
            <person name="Guo L."/>
            <person name="Winzer T."/>
            <person name="Yang X."/>
            <person name="Li Y."/>
            <person name="Ning Z."/>
            <person name="He Z."/>
            <person name="Teodor R."/>
            <person name="Lu Y."/>
            <person name="Bowser T.A."/>
            <person name="Graham I.A."/>
            <person name="Ye K."/>
        </authorList>
    </citation>
    <scope>NUCLEOTIDE SEQUENCE [LARGE SCALE GENOMIC DNA]</scope>
    <source>
        <strain evidence="2">cv. HN1</strain>
        <tissue evidence="1">Leaves</tissue>
    </source>
</reference>
<dbReference type="AlphaFoldDB" id="A0A4Y7L4R4"/>
<evidence type="ECO:0000313" key="2">
    <source>
        <dbReference type="Proteomes" id="UP000316621"/>
    </source>
</evidence>